<keyword evidence="5 7" id="KW-0472">Membrane</keyword>
<evidence type="ECO:0000256" key="3">
    <source>
        <dbReference type="ARBA" id="ARBA00022452"/>
    </source>
</evidence>
<evidence type="ECO:0000256" key="2">
    <source>
        <dbReference type="ARBA" id="ARBA00022448"/>
    </source>
</evidence>
<keyword evidence="2 7" id="KW-0813">Transport</keyword>
<evidence type="ECO:0000256" key="1">
    <source>
        <dbReference type="ARBA" id="ARBA00004571"/>
    </source>
</evidence>
<accession>A0ABS3Z3G2</accession>
<evidence type="ECO:0000313" key="10">
    <source>
        <dbReference type="Proteomes" id="UP000677244"/>
    </source>
</evidence>
<keyword evidence="6 7" id="KW-0998">Cell outer membrane</keyword>
<keyword evidence="3 7" id="KW-1134">Transmembrane beta strand</keyword>
<dbReference type="InterPro" id="IPR039426">
    <property type="entry name" value="TonB-dep_rcpt-like"/>
</dbReference>
<dbReference type="InterPro" id="IPR036942">
    <property type="entry name" value="Beta-barrel_TonB_sf"/>
</dbReference>
<dbReference type="InterPro" id="IPR037066">
    <property type="entry name" value="Plug_dom_sf"/>
</dbReference>
<reference evidence="9 10" key="1">
    <citation type="submission" date="2021-03" db="EMBL/GenBank/DDBJ databases">
        <title>Assistant Professor.</title>
        <authorList>
            <person name="Huq M.A."/>
        </authorList>
    </citation>
    <scope>NUCLEOTIDE SEQUENCE [LARGE SCALE GENOMIC DNA]</scope>
    <source>
        <strain evidence="9 10">MAH-29</strain>
    </source>
</reference>
<evidence type="ECO:0000256" key="4">
    <source>
        <dbReference type="ARBA" id="ARBA00022692"/>
    </source>
</evidence>
<dbReference type="InterPro" id="IPR008969">
    <property type="entry name" value="CarboxyPept-like_regulatory"/>
</dbReference>
<dbReference type="PROSITE" id="PS52016">
    <property type="entry name" value="TONB_DEPENDENT_REC_3"/>
    <property type="match status" value="1"/>
</dbReference>
<dbReference type="SUPFAM" id="SSF49464">
    <property type="entry name" value="Carboxypeptidase regulatory domain-like"/>
    <property type="match status" value="1"/>
</dbReference>
<comment type="caution">
    <text evidence="9">The sequence shown here is derived from an EMBL/GenBank/DDBJ whole genome shotgun (WGS) entry which is preliminary data.</text>
</comment>
<comment type="subcellular location">
    <subcellularLocation>
        <location evidence="1 7">Cell outer membrane</location>
        <topology evidence="1 7">Multi-pass membrane protein</topology>
    </subcellularLocation>
</comment>
<proteinExistence type="inferred from homology"/>
<comment type="similarity">
    <text evidence="7">Belongs to the TonB-dependent receptor family.</text>
</comment>
<sequence length="1059" mass="115819">MRPKYNLVRTGLVWLVLMMVGAAAIAQQKTIEVIKGTVKTEDGALLGGASVSVPGTAISVNTKRDGFFELHNVPEGAMIRVTFVSFNTYEVKLKPGQTSLNITMTVPNTLMDQVTVNVGLYKRPQGNFTGAARALTGEELKTVNPTNVLKAIAALDPSVRIAENNALGSDPNNLPNLQIRGQNNLPVNLQNGSASGVTSTAVSNGDIMSGYLQNPNQPLIVLDGFQTTLQTIYDMDINRIASVTILKDAAATTAYGSKAANGVIVIETKAPVQGKTQVSYAVNFNLQAPDLSSYNLLDAEGILEAQRLSGIYTDKANQYRDVALHQWYDYRLQQVRSGVNTYWLNKPVRTGLGTNHSLTLSGGSKFTRYTLSLNYNNSVGVMKGSERKVFGLNNQIIYSKNKIRFINNTNVNYGKGNNSPWGTFNEYASQFPFFKAYDSTGNFAKMLEPANTQVGIGTALQGAPFTNAAYNALLNVIDYSYYYSLGNRSAFEWTIANGLRMSTSLSINMNLPGAEQFFPPDHTSFAKSNGSTGFIDLGSYSQTRGSNNVVDGRWNMDYNKKIGDHSFIASAGVTLQSTNTSATTVKVTGIPYDNMTELGFANGYGQATRPGSNKATTRTLSSYLSVSYNYLNRYTLEVTGNASGSSQFGSNNRLAPFWAVGGSWAVDREPFFPKNPVIQQLKVRATTGIAGNQNFAASMGQSVYLYNLTNNYRLQLGATVNGYANPDLKWQQTLKNNLGITAVLFNGKINVGVEIYDERTNNLILPLEIAPSTGFVNYQNNLGATKTTGYEVNINAPIIRNKAQNIYWSVFGNVGHTSTVVTRLSPAIELINKANNKNTSDDAKLQSAPLPRYETGQSLSRIWVVKSLGIDPATGKEVYEKRDGSQTFTWDPADKRPMGDVTPLLKGMFGTNVIFKGFFINLNCAFQYGSQLYNQTLVDKVENVNLNNTNADKRVLNDRWKQPGDRASFKALTIDGSAYNQITKSTSRFLQDDNYIAASSVSVGYTFPAGLGWVKRLHLSTPRLAITQNDAFRFATIKTERGTSYPFARSYSFGLSTSF</sequence>
<dbReference type="EMBL" id="JAGHKO010000014">
    <property type="protein sequence ID" value="MBO9204705.1"/>
    <property type="molecule type" value="Genomic_DNA"/>
</dbReference>
<dbReference type="InterPro" id="IPR023996">
    <property type="entry name" value="TonB-dep_OMP_SusC/RagA"/>
</dbReference>
<organism evidence="9 10">
    <name type="scientific">Niastella soli</name>
    <dbReference type="NCBI Taxonomy" id="2821487"/>
    <lineage>
        <taxon>Bacteria</taxon>
        <taxon>Pseudomonadati</taxon>
        <taxon>Bacteroidota</taxon>
        <taxon>Chitinophagia</taxon>
        <taxon>Chitinophagales</taxon>
        <taxon>Chitinophagaceae</taxon>
        <taxon>Niastella</taxon>
    </lineage>
</organism>
<keyword evidence="4 7" id="KW-0812">Transmembrane</keyword>
<evidence type="ECO:0000313" key="9">
    <source>
        <dbReference type="EMBL" id="MBO9204705.1"/>
    </source>
</evidence>
<evidence type="ECO:0000256" key="7">
    <source>
        <dbReference type="PROSITE-ProRule" id="PRU01360"/>
    </source>
</evidence>
<dbReference type="RefSeq" id="WP_209143530.1">
    <property type="nucleotide sequence ID" value="NZ_JAGHKO010000014.1"/>
</dbReference>
<dbReference type="NCBIfam" id="TIGR04057">
    <property type="entry name" value="SusC_RagA_signa"/>
    <property type="match status" value="1"/>
</dbReference>
<name>A0ABS3Z3G2_9BACT</name>
<feature type="domain" description="TonB-dependent receptor plug" evidence="8">
    <location>
        <begin position="129"/>
        <end position="263"/>
    </location>
</feature>
<dbReference type="Gene3D" id="2.40.170.20">
    <property type="entry name" value="TonB-dependent receptor, beta-barrel domain"/>
    <property type="match status" value="1"/>
</dbReference>
<evidence type="ECO:0000259" key="8">
    <source>
        <dbReference type="Pfam" id="PF07715"/>
    </source>
</evidence>
<dbReference type="InterPro" id="IPR012910">
    <property type="entry name" value="Plug_dom"/>
</dbReference>
<dbReference type="Proteomes" id="UP000677244">
    <property type="component" value="Unassembled WGS sequence"/>
</dbReference>
<dbReference type="Pfam" id="PF13715">
    <property type="entry name" value="CarbopepD_reg_2"/>
    <property type="match status" value="1"/>
</dbReference>
<keyword evidence="10" id="KW-1185">Reference proteome</keyword>
<gene>
    <name evidence="9" type="ORF">J7I42_30735</name>
</gene>
<dbReference type="Pfam" id="PF07715">
    <property type="entry name" value="Plug"/>
    <property type="match status" value="1"/>
</dbReference>
<dbReference type="SUPFAM" id="SSF56935">
    <property type="entry name" value="Porins"/>
    <property type="match status" value="1"/>
</dbReference>
<dbReference type="NCBIfam" id="TIGR04056">
    <property type="entry name" value="OMP_RagA_SusC"/>
    <property type="match status" value="1"/>
</dbReference>
<dbReference type="Gene3D" id="2.170.130.10">
    <property type="entry name" value="TonB-dependent receptor, plug domain"/>
    <property type="match status" value="1"/>
</dbReference>
<evidence type="ECO:0000256" key="5">
    <source>
        <dbReference type="ARBA" id="ARBA00023136"/>
    </source>
</evidence>
<dbReference type="Gene3D" id="2.60.40.1120">
    <property type="entry name" value="Carboxypeptidase-like, regulatory domain"/>
    <property type="match status" value="1"/>
</dbReference>
<evidence type="ECO:0000256" key="6">
    <source>
        <dbReference type="ARBA" id="ARBA00023237"/>
    </source>
</evidence>
<dbReference type="InterPro" id="IPR023997">
    <property type="entry name" value="TonB-dep_OMP_SusC/RagA_CS"/>
</dbReference>
<protein>
    <submittedName>
        <fullName evidence="9">SusC/RagA family TonB-linked outer membrane protein</fullName>
    </submittedName>
</protein>